<dbReference type="InterPro" id="IPR027417">
    <property type="entry name" value="P-loop_NTPase"/>
</dbReference>
<evidence type="ECO:0000313" key="1">
    <source>
        <dbReference type="EMBL" id="HGI44035.1"/>
    </source>
</evidence>
<gene>
    <name evidence="1" type="ORF">ENV17_06605</name>
</gene>
<dbReference type="EMBL" id="DTFI01000177">
    <property type="protein sequence ID" value="HGI44035.1"/>
    <property type="molecule type" value="Genomic_DNA"/>
</dbReference>
<comment type="caution">
    <text evidence="1">The sequence shown here is derived from an EMBL/GenBank/DDBJ whole genome shotgun (WGS) entry which is preliminary data.</text>
</comment>
<proteinExistence type="predicted"/>
<organism evidence="1">
    <name type="scientific">Thermofilum pendens</name>
    <dbReference type="NCBI Taxonomy" id="2269"/>
    <lineage>
        <taxon>Archaea</taxon>
        <taxon>Thermoproteota</taxon>
        <taxon>Thermoprotei</taxon>
        <taxon>Thermofilales</taxon>
        <taxon>Thermofilaceae</taxon>
        <taxon>Thermofilum</taxon>
    </lineage>
</organism>
<name>A0A7C4BA58_THEPE</name>
<reference evidence="1" key="1">
    <citation type="journal article" date="2020" name="mSystems">
        <title>Genome- and Community-Level Interaction Insights into Carbon Utilization and Element Cycling Functions of Hydrothermarchaeota in Hydrothermal Sediment.</title>
        <authorList>
            <person name="Zhou Z."/>
            <person name="Liu Y."/>
            <person name="Xu W."/>
            <person name="Pan J."/>
            <person name="Luo Z.H."/>
            <person name="Li M."/>
        </authorList>
    </citation>
    <scope>NUCLEOTIDE SEQUENCE [LARGE SCALE GENOMIC DNA]</scope>
    <source>
        <strain evidence="1">SpSt-735</strain>
    </source>
</reference>
<dbReference type="AlphaFoldDB" id="A0A7C4BA58"/>
<protein>
    <submittedName>
        <fullName evidence="1">Uncharacterized protein</fullName>
    </submittedName>
</protein>
<sequence length="60" mass="6753">MLKEVVVDEAVIMYLSTLVDNTIELRMKEADGVIKREVAVIKARMSEASSRVLEMKLENG</sequence>
<dbReference type="Gene3D" id="3.40.50.300">
    <property type="entry name" value="P-loop containing nucleotide triphosphate hydrolases"/>
    <property type="match status" value="1"/>
</dbReference>
<accession>A0A7C4BA58</accession>